<dbReference type="PANTHER" id="PTHR20992:SF9">
    <property type="entry name" value="AT15442P-RELATED"/>
    <property type="match status" value="1"/>
</dbReference>
<evidence type="ECO:0000313" key="2">
    <source>
        <dbReference type="EMBL" id="AQW21021.1"/>
    </source>
</evidence>
<feature type="transmembrane region" description="Helical" evidence="1">
    <location>
        <begin position="48"/>
        <end position="69"/>
    </location>
</feature>
<dbReference type="KEGG" id="lcu:PL11_003350"/>
<feature type="transmembrane region" description="Helical" evidence="1">
    <location>
        <begin position="20"/>
        <end position="42"/>
    </location>
</feature>
<keyword evidence="3" id="KW-1185">Reference proteome</keyword>
<dbReference type="AlphaFoldDB" id="A0A1S6QHE0"/>
<protein>
    <submittedName>
        <fullName evidence="2">DUF389 domain-containing protein</fullName>
    </submittedName>
</protein>
<dbReference type="OrthoDB" id="9790659at2"/>
<gene>
    <name evidence="2" type="ORF">PL11_003350</name>
</gene>
<keyword evidence="1" id="KW-0812">Transmembrane</keyword>
<feature type="transmembrane region" description="Helical" evidence="1">
    <location>
        <begin position="81"/>
        <end position="99"/>
    </location>
</feature>
<evidence type="ECO:0000256" key="1">
    <source>
        <dbReference type="SAM" id="Phobius"/>
    </source>
</evidence>
<reference evidence="2 3" key="1">
    <citation type="journal article" date="2015" name="Genome Announc.">
        <title>Genome Sequence of Lactobacillus curieae CCTCC M 2011381T, a Novel Producer of Gamma-aminobutyric Acid.</title>
        <authorList>
            <person name="Wang Y."/>
            <person name="Wang Y."/>
            <person name="Lang C."/>
            <person name="Wei D."/>
            <person name="Xu P."/>
            <person name="Xie J."/>
        </authorList>
    </citation>
    <scope>NUCLEOTIDE SEQUENCE [LARGE SCALE GENOMIC DNA]</scope>
    <source>
        <strain evidence="2 3">CCTCC M 2011381</strain>
    </source>
</reference>
<dbReference type="NCBIfam" id="TIGR00341">
    <property type="entry name" value="TIGR00341 family protein"/>
    <property type="match status" value="1"/>
</dbReference>
<sequence>MDTERVSEIKNLNTNVRSDLNLRAPNLAILVCAVVVACVGMNMDSSPVVIGAMLISPMMGPIVGMGYAFGSGDSKLLGTAFKLFLTEVLFVLVASTLYFFASPLKELNDQILARTAPTLWDVIIAFFGGLAGIIAASKQDGGNVIPGVAIATALLPPVCTVGFGITQMNLHYILGAGYLFLINIFFIMLATVVGTAYFRIKNGEHVKLSLKHKIWGTVIAIVIAVPRGNYITAKEFKSYMKESSSDSVSDQGNNQDSEELNQLQNQVENKFSSDVDRVAVGNLDEQGDNKQSVLIIYLNHNDSKVKEQIKKYVSDQAEHEGVKVAVTFKSA</sequence>
<feature type="transmembrane region" description="Helical" evidence="1">
    <location>
        <begin position="119"/>
        <end position="137"/>
    </location>
</feature>
<proteinExistence type="predicted"/>
<feature type="transmembrane region" description="Helical" evidence="1">
    <location>
        <begin position="144"/>
        <end position="166"/>
    </location>
</feature>
<accession>A0A1S6QHE0</accession>
<name>A0A1S6QHE0_9LACO</name>
<keyword evidence="1" id="KW-1133">Transmembrane helix</keyword>
<dbReference type="Proteomes" id="UP000030361">
    <property type="component" value="Chromosome"/>
</dbReference>
<dbReference type="Pfam" id="PF04087">
    <property type="entry name" value="DUF389"/>
    <property type="match status" value="1"/>
</dbReference>
<dbReference type="InterPro" id="IPR005240">
    <property type="entry name" value="DUF389"/>
</dbReference>
<dbReference type="RefSeq" id="WP_052127730.1">
    <property type="nucleotide sequence ID" value="NZ_CP018906.1"/>
</dbReference>
<dbReference type="PANTHER" id="PTHR20992">
    <property type="entry name" value="AT15442P-RELATED"/>
    <property type="match status" value="1"/>
</dbReference>
<feature type="transmembrane region" description="Helical" evidence="1">
    <location>
        <begin position="172"/>
        <end position="198"/>
    </location>
</feature>
<organism evidence="2 3">
    <name type="scientific">Lentilactobacillus curieae</name>
    <dbReference type="NCBI Taxonomy" id="1138822"/>
    <lineage>
        <taxon>Bacteria</taxon>
        <taxon>Bacillati</taxon>
        <taxon>Bacillota</taxon>
        <taxon>Bacilli</taxon>
        <taxon>Lactobacillales</taxon>
        <taxon>Lactobacillaceae</taxon>
        <taxon>Lentilactobacillus</taxon>
    </lineage>
</organism>
<evidence type="ECO:0000313" key="3">
    <source>
        <dbReference type="Proteomes" id="UP000030361"/>
    </source>
</evidence>
<dbReference type="EMBL" id="CP018906">
    <property type="protein sequence ID" value="AQW21021.1"/>
    <property type="molecule type" value="Genomic_DNA"/>
</dbReference>
<keyword evidence="1" id="KW-0472">Membrane</keyword>